<comment type="caution">
    <text evidence="1">The sequence shown here is derived from an EMBL/GenBank/DDBJ whole genome shotgun (WGS) entry which is preliminary data.</text>
</comment>
<reference evidence="1 2" key="1">
    <citation type="submission" date="2020-08" db="EMBL/GenBank/DDBJ databases">
        <title>Sequencing the genomes of 1000 actinobacteria strains.</title>
        <authorList>
            <person name="Klenk H.-P."/>
        </authorList>
    </citation>
    <scope>NUCLEOTIDE SEQUENCE [LARGE SCALE GENOMIC DNA]</scope>
    <source>
        <strain evidence="1 2">DSM 45507</strain>
    </source>
</reference>
<dbReference type="AlphaFoldDB" id="A0A7W9GDA4"/>
<dbReference type="RefSeq" id="WP_185074959.1">
    <property type="nucleotide sequence ID" value="NZ_JACHMB010000001.1"/>
</dbReference>
<accession>A0A7W9GDA4</accession>
<evidence type="ECO:0000313" key="1">
    <source>
        <dbReference type="EMBL" id="MBB5781712.1"/>
    </source>
</evidence>
<sequence>MAVDIRQYEPIDTVVEVVEVNGHDIEDIVAWINAESKLKGIVGQTALRGRSAEYVEIQTPEGALRAWLGDYIVHDGKGAFWKAARSIFPRMYTPAAAGAVADAAEDEGGEGE</sequence>
<dbReference type="EMBL" id="JACHMB010000001">
    <property type="protein sequence ID" value="MBB5781712.1"/>
    <property type="molecule type" value="Genomic_DNA"/>
</dbReference>
<keyword evidence="2" id="KW-1185">Reference proteome</keyword>
<protein>
    <submittedName>
        <fullName evidence="1">Uncharacterized protein</fullName>
    </submittedName>
</protein>
<gene>
    <name evidence="1" type="ORF">HD596_008468</name>
</gene>
<proteinExistence type="predicted"/>
<organism evidence="1 2">
    <name type="scientific">Nonomuraea jabiensis</name>
    <dbReference type="NCBI Taxonomy" id="882448"/>
    <lineage>
        <taxon>Bacteria</taxon>
        <taxon>Bacillati</taxon>
        <taxon>Actinomycetota</taxon>
        <taxon>Actinomycetes</taxon>
        <taxon>Streptosporangiales</taxon>
        <taxon>Streptosporangiaceae</taxon>
        <taxon>Nonomuraea</taxon>
    </lineage>
</organism>
<evidence type="ECO:0000313" key="2">
    <source>
        <dbReference type="Proteomes" id="UP000579153"/>
    </source>
</evidence>
<name>A0A7W9GDA4_9ACTN</name>
<dbReference type="Proteomes" id="UP000579153">
    <property type="component" value="Unassembled WGS sequence"/>
</dbReference>